<reference evidence="13" key="1">
    <citation type="submission" date="2017-09" db="EMBL/GenBank/DDBJ databases">
        <title>Depth-based differentiation of microbial function through sediment-hosted aquifers and enrichment of novel symbionts in the deep terrestrial subsurface.</title>
        <authorList>
            <person name="Probst A.J."/>
            <person name="Ladd B."/>
            <person name="Jarett J.K."/>
            <person name="Geller-Mcgrath D.E."/>
            <person name="Sieber C.M.K."/>
            <person name="Emerson J.B."/>
            <person name="Anantharaman K."/>
            <person name="Thomas B.C."/>
            <person name="Malmstrom R."/>
            <person name="Stieglmeier M."/>
            <person name="Klingl A."/>
            <person name="Woyke T."/>
            <person name="Ryan C.M."/>
            <person name="Banfield J.F."/>
        </authorList>
    </citation>
    <scope>NUCLEOTIDE SEQUENCE [LARGE SCALE GENOMIC DNA]</scope>
</reference>
<organism evidence="12 13">
    <name type="scientific">Candidatus Nealsonbacteria bacterium CG15_BIG_FIL_POST_REV_8_21_14_020_37_12</name>
    <dbReference type="NCBI Taxonomy" id="1974716"/>
    <lineage>
        <taxon>Bacteria</taxon>
        <taxon>Candidatus Nealsoniibacteriota</taxon>
    </lineage>
</organism>
<dbReference type="Pfam" id="PF01135">
    <property type="entry name" value="PCMT"/>
    <property type="match status" value="1"/>
</dbReference>
<dbReference type="GO" id="GO:0032259">
    <property type="term" value="P:methylation"/>
    <property type="evidence" value="ECO:0007669"/>
    <property type="project" value="UniProtKB-KW"/>
</dbReference>
<name>A0A2M7H1P5_9BACT</name>
<dbReference type="PANTHER" id="PTHR11579:SF0">
    <property type="entry name" value="PROTEIN-L-ISOASPARTATE(D-ASPARTATE) O-METHYLTRANSFERASE"/>
    <property type="match status" value="1"/>
</dbReference>
<evidence type="ECO:0000256" key="2">
    <source>
        <dbReference type="ARBA" id="ARBA00005369"/>
    </source>
</evidence>
<comment type="caution">
    <text evidence="12">The sequence shown here is derived from an EMBL/GenBank/DDBJ whole genome shotgun (WGS) entry which is preliminary data.</text>
</comment>
<protein>
    <recommendedName>
        <fullName evidence="4">Protein-L-isoaspartate O-methyltransferase</fullName>
        <ecNumber evidence="3">2.1.1.77</ecNumber>
    </recommendedName>
    <alternativeName>
        <fullName evidence="11">L-isoaspartyl protein carboxyl methyltransferase</fullName>
    </alternativeName>
    <alternativeName>
        <fullName evidence="9">Protein L-isoaspartyl methyltransferase</fullName>
    </alternativeName>
    <alternativeName>
        <fullName evidence="10">Protein-beta-aspartate methyltransferase</fullName>
    </alternativeName>
</protein>
<accession>A0A2M7H1P5</accession>
<evidence type="ECO:0000256" key="8">
    <source>
        <dbReference type="ARBA" id="ARBA00022691"/>
    </source>
</evidence>
<dbReference type="PANTHER" id="PTHR11579">
    <property type="entry name" value="PROTEIN-L-ISOASPARTATE O-METHYLTRANSFERASE"/>
    <property type="match status" value="1"/>
</dbReference>
<evidence type="ECO:0000313" key="13">
    <source>
        <dbReference type="Proteomes" id="UP000230215"/>
    </source>
</evidence>
<dbReference type="EMBL" id="PFGB01000026">
    <property type="protein sequence ID" value="PIW35188.1"/>
    <property type="molecule type" value="Genomic_DNA"/>
</dbReference>
<keyword evidence="5" id="KW-0963">Cytoplasm</keyword>
<evidence type="ECO:0000256" key="3">
    <source>
        <dbReference type="ARBA" id="ARBA00011890"/>
    </source>
</evidence>
<dbReference type="AlphaFoldDB" id="A0A2M7H1P5"/>
<evidence type="ECO:0000256" key="5">
    <source>
        <dbReference type="ARBA" id="ARBA00022490"/>
    </source>
</evidence>
<dbReference type="SUPFAM" id="SSF53335">
    <property type="entry name" value="S-adenosyl-L-methionine-dependent methyltransferases"/>
    <property type="match status" value="1"/>
</dbReference>
<proteinExistence type="inferred from homology"/>
<dbReference type="InterPro" id="IPR000682">
    <property type="entry name" value="PCMT"/>
</dbReference>
<dbReference type="EC" id="2.1.1.77" evidence="3"/>
<dbReference type="InterPro" id="IPR029063">
    <property type="entry name" value="SAM-dependent_MTases_sf"/>
</dbReference>
<evidence type="ECO:0000313" key="12">
    <source>
        <dbReference type="EMBL" id="PIW35188.1"/>
    </source>
</evidence>
<evidence type="ECO:0000256" key="6">
    <source>
        <dbReference type="ARBA" id="ARBA00022603"/>
    </source>
</evidence>
<dbReference type="Proteomes" id="UP000230215">
    <property type="component" value="Unassembled WGS sequence"/>
</dbReference>
<evidence type="ECO:0000256" key="10">
    <source>
        <dbReference type="ARBA" id="ARBA00031323"/>
    </source>
</evidence>
<evidence type="ECO:0000256" key="11">
    <source>
        <dbReference type="ARBA" id="ARBA00031350"/>
    </source>
</evidence>
<evidence type="ECO:0000256" key="1">
    <source>
        <dbReference type="ARBA" id="ARBA00004496"/>
    </source>
</evidence>
<evidence type="ECO:0000256" key="9">
    <source>
        <dbReference type="ARBA" id="ARBA00030757"/>
    </source>
</evidence>
<dbReference type="Gene3D" id="3.40.50.150">
    <property type="entry name" value="Vaccinia Virus protein VP39"/>
    <property type="match status" value="1"/>
</dbReference>
<evidence type="ECO:0000256" key="4">
    <source>
        <dbReference type="ARBA" id="ARBA00013346"/>
    </source>
</evidence>
<feature type="non-terminal residue" evidence="12">
    <location>
        <position position="84"/>
    </location>
</feature>
<keyword evidence="7 12" id="KW-0808">Transferase</keyword>
<dbReference type="GO" id="GO:0005737">
    <property type="term" value="C:cytoplasm"/>
    <property type="evidence" value="ECO:0007669"/>
    <property type="project" value="UniProtKB-SubCell"/>
</dbReference>
<dbReference type="GO" id="GO:0004719">
    <property type="term" value="F:protein-L-isoaspartate (D-aspartate) O-methyltransferase activity"/>
    <property type="evidence" value="ECO:0007669"/>
    <property type="project" value="UniProtKB-EC"/>
</dbReference>
<evidence type="ECO:0000256" key="7">
    <source>
        <dbReference type="ARBA" id="ARBA00022679"/>
    </source>
</evidence>
<comment type="similarity">
    <text evidence="2">Belongs to the methyltransferase superfamily. L-isoaspartyl/D-aspartyl protein methyltransferase family.</text>
</comment>
<comment type="subcellular location">
    <subcellularLocation>
        <location evidence="1">Cytoplasm</location>
    </subcellularLocation>
</comment>
<keyword evidence="8" id="KW-0949">S-adenosyl-L-methionine</keyword>
<keyword evidence="6 12" id="KW-0489">Methyltransferase</keyword>
<sequence length="84" mass="9339">MNLIDSLIGGGWLKTPRIIEAFRRIKRVDFLPKDLEDLAELNEALPIGYGQTISQPLVVAFMLEQLEPKEGDKILDIGSGSGWT</sequence>
<gene>
    <name evidence="12" type="ORF">COW25_00765</name>
</gene>